<feature type="region of interest" description="Disordered" evidence="1">
    <location>
        <begin position="344"/>
        <end position="363"/>
    </location>
</feature>
<feature type="transmembrane region" description="Helical" evidence="2">
    <location>
        <begin position="772"/>
        <end position="791"/>
    </location>
</feature>
<feature type="region of interest" description="Disordered" evidence="1">
    <location>
        <begin position="443"/>
        <end position="464"/>
    </location>
</feature>
<keyword evidence="2" id="KW-0472">Membrane</keyword>
<reference evidence="4" key="2">
    <citation type="submission" date="2022-06" db="UniProtKB">
        <authorList>
            <consortium name="EnsemblMetazoa"/>
        </authorList>
    </citation>
    <scope>IDENTIFICATION</scope>
    <source>
        <strain evidence="4">DF5081</strain>
    </source>
</reference>
<evidence type="ECO:0000256" key="2">
    <source>
        <dbReference type="SAM" id="Phobius"/>
    </source>
</evidence>
<dbReference type="PANTHER" id="PTHR33064:SF37">
    <property type="entry name" value="RIBONUCLEASE H"/>
    <property type="match status" value="1"/>
</dbReference>
<sequence>MVLLMVKKGANGCEEYQVLLQWPIFHGSRTFSSHTLWIRQHNNPRSTRLQAHSKERYKTARLETTRGLRSKEWPRDYDLPGGHFPFLPLFAQFTFYRSTVYPFQLLPLTNIIGSSESGFSLLKGPRRSTTIGRNNRGEGSKDTQGGTTGTITSQAPSSPITQNSPSICPKPTSLKKKKEALTDLLNEFSDIFSKNSYDLGHEISKTTYTPDKANVAKIVEFPTPTNVNEVRMVVGMTGFFRKFIPRFSEITEPLTHLTRIDKKFEWNAEQQAAFEKLRDALATEPVLGFTNYDAPFHIFCDASAVAQGAALMQYRPGSEKDYYAIAYASRTISDPETLLRHLDNTHRRKKKEHRRRLPIPRQRGRRTRRIHGAQGHNRVSGAREGSTGHSLTNRTLVVKRNQPTSVLDITKEQDGDPDILVIKKVLQEAEAVDLKVEEVEVEEIGAEEKSQERGEVETHPPPAQIDVFDLPAESIVRTMELPAHMITSEVHPFASSYVEPIEKMDLPDSAAKRMAYYCTLDMIQAGRNKSITDARIINETRPTSKPIRRENLQTIDFWPNHADGALPYVLRNRDERRWWAVPLFAETVADDRPDLHMVILDVFANDLGNGGRVDVNDYLFGDIVLITSFMALPNSRLADIVSTFDNIHRTESHRFSRRQRILLAEEGVLGDPGQTLYVTARTNLFTTKGIKNEPGPNAIATLFHPKLHPGQFLKSILEDDYATILQRTNGHLTSDPTPPSVVTIKHLSRRDAEDFDAMPQPFRRFNGDKGKALAALVECAFMGFTGILAAANKNRDVRAYATTITNCT</sequence>
<dbReference type="Gene3D" id="3.30.70.270">
    <property type="match status" value="1"/>
</dbReference>
<feature type="region of interest" description="Disordered" evidence="1">
    <location>
        <begin position="370"/>
        <end position="391"/>
    </location>
</feature>
<organism evidence="4 5">
    <name type="scientific">Caenorhabditis japonica</name>
    <dbReference type="NCBI Taxonomy" id="281687"/>
    <lineage>
        <taxon>Eukaryota</taxon>
        <taxon>Metazoa</taxon>
        <taxon>Ecdysozoa</taxon>
        <taxon>Nematoda</taxon>
        <taxon>Chromadorea</taxon>
        <taxon>Rhabditida</taxon>
        <taxon>Rhabditina</taxon>
        <taxon>Rhabditomorpha</taxon>
        <taxon>Rhabditoidea</taxon>
        <taxon>Rhabditidae</taxon>
        <taxon>Peloderinae</taxon>
        <taxon>Caenorhabditis</taxon>
    </lineage>
</organism>
<accession>A0A8R1E5F2</accession>
<evidence type="ECO:0000259" key="3">
    <source>
        <dbReference type="Pfam" id="PF17919"/>
    </source>
</evidence>
<evidence type="ECO:0000313" key="5">
    <source>
        <dbReference type="Proteomes" id="UP000005237"/>
    </source>
</evidence>
<dbReference type="Pfam" id="PF17919">
    <property type="entry name" value="RT_RNaseH_2"/>
    <property type="match status" value="1"/>
</dbReference>
<feature type="compositionally biased region" description="Polar residues" evidence="1">
    <location>
        <begin position="153"/>
        <end position="166"/>
    </location>
</feature>
<dbReference type="EnsemblMetazoa" id="CJA19287a.1">
    <property type="protein sequence ID" value="CJA19287a.1"/>
    <property type="gene ID" value="WBGene00138492"/>
</dbReference>
<dbReference type="InterPro" id="IPR051320">
    <property type="entry name" value="Viral_Replic_Matur_Polypro"/>
</dbReference>
<dbReference type="Proteomes" id="UP000005237">
    <property type="component" value="Unassembled WGS sequence"/>
</dbReference>
<dbReference type="FunFam" id="3.30.70.270:FF:000026">
    <property type="entry name" value="Transposon Ty3-G Gag-Pol polyprotein"/>
    <property type="match status" value="1"/>
</dbReference>
<dbReference type="SUPFAM" id="SSF56672">
    <property type="entry name" value="DNA/RNA polymerases"/>
    <property type="match status" value="1"/>
</dbReference>
<protein>
    <submittedName>
        <fullName evidence="4">RT_RNaseH_2 domain-containing protein</fullName>
    </submittedName>
</protein>
<feature type="domain" description="Reverse transcriptase/retrotransposon-derived protein RNase H-like" evidence="3">
    <location>
        <begin position="266"/>
        <end position="337"/>
    </location>
</feature>
<evidence type="ECO:0000256" key="1">
    <source>
        <dbReference type="SAM" id="MobiDB-lite"/>
    </source>
</evidence>
<keyword evidence="2" id="KW-0812">Transmembrane</keyword>
<reference evidence="5" key="1">
    <citation type="submission" date="2010-08" db="EMBL/GenBank/DDBJ databases">
        <authorList>
            <consortium name="Caenorhabditis japonica Sequencing Consortium"/>
            <person name="Wilson R.K."/>
        </authorList>
    </citation>
    <scope>NUCLEOTIDE SEQUENCE [LARGE SCALE GENOMIC DNA]</scope>
    <source>
        <strain evidence="5">DF5081</strain>
    </source>
</reference>
<feature type="region of interest" description="Disordered" evidence="1">
    <location>
        <begin position="123"/>
        <end position="172"/>
    </location>
</feature>
<feature type="compositionally biased region" description="Low complexity" evidence="1">
    <location>
        <begin position="143"/>
        <end position="152"/>
    </location>
</feature>
<dbReference type="InterPro" id="IPR041577">
    <property type="entry name" value="RT_RNaseH_2"/>
</dbReference>
<dbReference type="InterPro" id="IPR043502">
    <property type="entry name" value="DNA/RNA_pol_sf"/>
</dbReference>
<keyword evidence="5" id="KW-1185">Reference proteome</keyword>
<dbReference type="InterPro" id="IPR043128">
    <property type="entry name" value="Rev_trsase/Diguanyl_cyclase"/>
</dbReference>
<keyword evidence="2" id="KW-1133">Transmembrane helix</keyword>
<evidence type="ECO:0000313" key="4">
    <source>
        <dbReference type="EnsemblMetazoa" id="CJA19287a.1"/>
    </source>
</evidence>
<feature type="compositionally biased region" description="Basic and acidic residues" evidence="1">
    <location>
        <begin position="446"/>
        <end position="458"/>
    </location>
</feature>
<name>A0A8R1E5F2_CAEJA</name>
<dbReference type="PANTHER" id="PTHR33064">
    <property type="entry name" value="POL PROTEIN"/>
    <property type="match status" value="1"/>
</dbReference>
<dbReference type="AlphaFoldDB" id="A0A8R1E5F2"/>
<proteinExistence type="predicted"/>
<feature type="compositionally biased region" description="Basic residues" evidence="1">
    <location>
        <begin position="346"/>
        <end position="363"/>
    </location>
</feature>